<dbReference type="GO" id="GO:0005886">
    <property type="term" value="C:plasma membrane"/>
    <property type="evidence" value="ECO:0007669"/>
    <property type="project" value="TreeGrafter"/>
</dbReference>
<dbReference type="SUPFAM" id="SSF52540">
    <property type="entry name" value="P-loop containing nucleoside triphosphate hydrolases"/>
    <property type="match status" value="1"/>
</dbReference>
<dbReference type="InterPro" id="IPR027417">
    <property type="entry name" value="P-loop_NTPase"/>
</dbReference>
<protein>
    <recommendedName>
        <fullName evidence="5">Bacterial type II secretion system protein E domain-containing protein</fullName>
    </recommendedName>
</protein>
<evidence type="ECO:0000256" key="1">
    <source>
        <dbReference type="ARBA" id="ARBA00006611"/>
    </source>
</evidence>
<dbReference type="AlphaFoldDB" id="A0A6J5EVQ0"/>
<evidence type="ECO:0000259" key="5">
    <source>
        <dbReference type="PROSITE" id="PS00662"/>
    </source>
</evidence>
<keyword evidence="3" id="KW-0067">ATP-binding</keyword>
<gene>
    <name evidence="6" type="ORF">LMG29739_05538</name>
</gene>
<dbReference type="Gene3D" id="3.40.50.300">
    <property type="entry name" value="P-loop containing nucleotide triphosphate hydrolases"/>
    <property type="match status" value="1"/>
</dbReference>
<dbReference type="Pfam" id="PF00437">
    <property type="entry name" value="T2SSE"/>
    <property type="match status" value="1"/>
</dbReference>
<dbReference type="EMBL" id="CADIKF010000063">
    <property type="protein sequence ID" value="CAB3769411.1"/>
    <property type="molecule type" value="Genomic_DNA"/>
</dbReference>
<dbReference type="PROSITE" id="PS00662">
    <property type="entry name" value="T2SP_E"/>
    <property type="match status" value="1"/>
</dbReference>
<reference evidence="6 7" key="1">
    <citation type="submission" date="2020-04" db="EMBL/GenBank/DDBJ databases">
        <authorList>
            <person name="De Canck E."/>
        </authorList>
    </citation>
    <scope>NUCLEOTIDE SEQUENCE [LARGE SCALE GENOMIC DNA]</scope>
    <source>
        <strain evidence="6 7">LMG 29739</strain>
    </source>
</reference>
<accession>A0A6J5EVQ0</accession>
<dbReference type="InterPro" id="IPR001482">
    <property type="entry name" value="T2SS/T4SS_dom"/>
</dbReference>
<feature type="domain" description="Bacterial type II secretion system protein E" evidence="5">
    <location>
        <begin position="387"/>
        <end position="401"/>
    </location>
</feature>
<name>A0A6J5EVQ0_9BURK</name>
<feature type="region of interest" description="Disordered" evidence="4">
    <location>
        <begin position="68"/>
        <end position="96"/>
    </location>
</feature>
<keyword evidence="2" id="KW-0547">Nucleotide-binding</keyword>
<dbReference type="PANTHER" id="PTHR30258">
    <property type="entry name" value="TYPE II SECRETION SYSTEM PROTEIN GSPE-RELATED"/>
    <property type="match status" value="1"/>
</dbReference>
<keyword evidence="7" id="KW-1185">Reference proteome</keyword>
<evidence type="ECO:0000313" key="6">
    <source>
        <dbReference type="EMBL" id="CAB3769411.1"/>
    </source>
</evidence>
<dbReference type="Proteomes" id="UP000494329">
    <property type="component" value="Unassembled WGS sequence"/>
</dbReference>
<sequence length="595" mass="63838">MSSFLQAGKILKPTPRIPARRALSIAPADATLPPGASPLAPQSASNATALPHTVNTLNGEMSVQMNAQTTGGDARTQTSAPRQPAAISSRPLSDSGEFAASAEERKFLCLLEDEQLLVAEGHDMNPFVLSYCARLERLNCRYTTRLVSLDAVRRAYQGQRRDGTAERVDHTQMQVVAKNLIARACDERASDIHIRVNRFSAEILFRIHNELTRISEQTREYGERLLATLYSAMANVSDNTYKPTERQDASIGDRDKLPDGLFGVRIATAPTSSGSLMVLRLLYNDAGDSTDLTQLGFTPVQAKAFELLAQRPHGMNIISGPTGSGKSTTLQRVLTGQIHEMAGSTHVITVEDPVEYPIAGAVQTPVVNAMTEEARSLAFAAAIANAMRLDPDTIMIGEMRDRASAQSALRAAMTGHQVWTTVHANSALAIVDRLVDLGLPIAMITDESLVTGLISQRLVKLLCPHCSRPFAGALREFDPSFVGRVRDAVGARFHDVRIAGSGCAHCGHGTIGRTVVAEVVRTDATLCELLRAGRKAAAHEYWLRELGGQTVAQHAAEKVAAGLVDPRMAERVVGLLPVAGAERTSIALPGGIDGA</sequence>
<dbReference type="CDD" id="cd01129">
    <property type="entry name" value="PulE-GspE-like"/>
    <property type="match status" value="1"/>
</dbReference>
<evidence type="ECO:0000256" key="4">
    <source>
        <dbReference type="SAM" id="MobiDB-lite"/>
    </source>
</evidence>
<feature type="compositionally biased region" description="Polar residues" evidence="4">
    <location>
        <begin position="68"/>
        <end position="81"/>
    </location>
</feature>
<dbReference type="GO" id="GO:0005524">
    <property type="term" value="F:ATP binding"/>
    <property type="evidence" value="ECO:0007669"/>
    <property type="project" value="UniProtKB-KW"/>
</dbReference>
<evidence type="ECO:0000256" key="3">
    <source>
        <dbReference type="ARBA" id="ARBA00022840"/>
    </source>
</evidence>
<organism evidence="6 7">
    <name type="scientific">Paraburkholderia solisilvae</name>
    <dbReference type="NCBI Taxonomy" id="624376"/>
    <lineage>
        <taxon>Bacteria</taxon>
        <taxon>Pseudomonadati</taxon>
        <taxon>Pseudomonadota</taxon>
        <taxon>Betaproteobacteria</taxon>
        <taxon>Burkholderiales</taxon>
        <taxon>Burkholderiaceae</taxon>
        <taxon>Paraburkholderia</taxon>
    </lineage>
</organism>
<dbReference type="GO" id="GO:0016887">
    <property type="term" value="F:ATP hydrolysis activity"/>
    <property type="evidence" value="ECO:0007669"/>
    <property type="project" value="TreeGrafter"/>
</dbReference>
<evidence type="ECO:0000313" key="7">
    <source>
        <dbReference type="Proteomes" id="UP000494329"/>
    </source>
</evidence>
<evidence type="ECO:0000256" key="2">
    <source>
        <dbReference type="ARBA" id="ARBA00022741"/>
    </source>
</evidence>
<dbReference type="PANTHER" id="PTHR30258:SF2">
    <property type="entry name" value="COMG OPERON PROTEIN 1"/>
    <property type="match status" value="1"/>
</dbReference>
<proteinExistence type="inferred from homology"/>
<comment type="similarity">
    <text evidence="1">Belongs to the GSP E family.</text>
</comment>
<dbReference type="Gene3D" id="3.30.450.90">
    <property type="match status" value="1"/>
</dbReference>